<dbReference type="Proteomes" id="UP001153321">
    <property type="component" value="Chromosome 3"/>
</dbReference>
<sequence length="80" mass="9097">MKSFKEIASFHISCCLVMIISCLHCEDAANFPSFYSDSQLFDVTVDPFHLLNSLLHALNCLFKHLCLSFTIKVKARLLLC</sequence>
<evidence type="ECO:0000256" key="1">
    <source>
        <dbReference type="SAM" id="SignalP"/>
    </source>
</evidence>
<gene>
    <name evidence="2" type="ORF">SPLIT_LOCUS8834</name>
</gene>
<proteinExistence type="predicted"/>
<reference evidence="2" key="1">
    <citation type="submission" date="2022-02" db="EMBL/GenBank/DDBJ databases">
        <authorList>
            <person name="King R."/>
        </authorList>
    </citation>
    <scope>NUCLEOTIDE SEQUENCE</scope>
</reference>
<accession>A0A9P0I9D6</accession>
<evidence type="ECO:0000313" key="3">
    <source>
        <dbReference type="Proteomes" id="UP001153321"/>
    </source>
</evidence>
<protein>
    <recommendedName>
        <fullName evidence="4">Secreted protein</fullName>
    </recommendedName>
</protein>
<keyword evidence="3" id="KW-1185">Reference proteome</keyword>
<keyword evidence="1" id="KW-0732">Signal</keyword>
<dbReference type="AlphaFoldDB" id="A0A9P0I9D6"/>
<dbReference type="EMBL" id="LR824534">
    <property type="protein sequence ID" value="CAH1643479.1"/>
    <property type="molecule type" value="Genomic_DNA"/>
</dbReference>
<dbReference type="PROSITE" id="PS51257">
    <property type="entry name" value="PROKAR_LIPOPROTEIN"/>
    <property type="match status" value="1"/>
</dbReference>
<feature type="chain" id="PRO_5040206063" description="Secreted protein" evidence="1">
    <location>
        <begin position="29"/>
        <end position="80"/>
    </location>
</feature>
<name>A0A9P0I9D6_SPOLI</name>
<feature type="signal peptide" evidence="1">
    <location>
        <begin position="1"/>
        <end position="28"/>
    </location>
</feature>
<organism evidence="2 3">
    <name type="scientific">Spodoptera littoralis</name>
    <name type="common">Egyptian cotton leafworm</name>
    <dbReference type="NCBI Taxonomy" id="7109"/>
    <lineage>
        <taxon>Eukaryota</taxon>
        <taxon>Metazoa</taxon>
        <taxon>Ecdysozoa</taxon>
        <taxon>Arthropoda</taxon>
        <taxon>Hexapoda</taxon>
        <taxon>Insecta</taxon>
        <taxon>Pterygota</taxon>
        <taxon>Neoptera</taxon>
        <taxon>Endopterygota</taxon>
        <taxon>Lepidoptera</taxon>
        <taxon>Glossata</taxon>
        <taxon>Ditrysia</taxon>
        <taxon>Noctuoidea</taxon>
        <taxon>Noctuidae</taxon>
        <taxon>Amphipyrinae</taxon>
        <taxon>Spodoptera</taxon>
    </lineage>
</organism>
<evidence type="ECO:0008006" key="4">
    <source>
        <dbReference type="Google" id="ProtNLM"/>
    </source>
</evidence>
<evidence type="ECO:0000313" key="2">
    <source>
        <dbReference type="EMBL" id="CAH1643479.1"/>
    </source>
</evidence>